<evidence type="ECO:0000313" key="2">
    <source>
        <dbReference type="Proteomes" id="UP000031847"/>
    </source>
</evidence>
<protein>
    <submittedName>
        <fullName evidence="1">Predicted ATPases of PP-loop superfamily</fullName>
    </submittedName>
</protein>
<comment type="caution">
    <text evidence="1">The sequence shown here is derived from an EMBL/GenBank/DDBJ whole genome shotgun (WGS) entry which is preliminary data.</text>
</comment>
<dbReference type="EMBL" id="BBSI01000042">
    <property type="protein sequence ID" value="GAM81881.1"/>
    <property type="molecule type" value="Genomic_DNA"/>
</dbReference>
<gene>
    <name evidence="1" type="ORF">JCM5805K_3005</name>
</gene>
<organism evidence="1 2">
    <name type="scientific">Lactococcus lactis subsp. lactis</name>
    <name type="common">Streptococcus lactis</name>
    <dbReference type="NCBI Taxonomy" id="1360"/>
    <lineage>
        <taxon>Bacteria</taxon>
        <taxon>Bacillati</taxon>
        <taxon>Bacillota</taxon>
        <taxon>Bacilli</taxon>
        <taxon>Lactobacillales</taxon>
        <taxon>Streptococcaceae</taxon>
        <taxon>Lactococcus</taxon>
    </lineage>
</organism>
<dbReference type="PATRIC" id="fig|1360.110.peg.2066"/>
<name>A0A0B8QT59_LACLL</name>
<dbReference type="AlphaFoldDB" id="A0A0B8QT59"/>
<dbReference type="Proteomes" id="UP000031847">
    <property type="component" value="Unassembled WGS sequence"/>
</dbReference>
<accession>A0A0B8QT59</accession>
<proteinExistence type="predicted"/>
<evidence type="ECO:0000313" key="1">
    <source>
        <dbReference type="EMBL" id="GAM81881.1"/>
    </source>
</evidence>
<reference evidence="1 2" key="1">
    <citation type="submission" date="2015-01" db="EMBL/GenBank/DDBJ databases">
        <title>Lactococcus lactis subsp.lactis JCM 5805 whole genome shotgun sequence.</title>
        <authorList>
            <person name="Fujii T."/>
            <person name="Tomita Y."/>
            <person name="Ikushima S."/>
            <person name="Fujiwara D."/>
        </authorList>
    </citation>
    <scope>NUCLEOTIDE SEQUENCE [LARGE SCALE GENOMIC DNA]</scope>
    <source>
        <strain evidence="1 2">JCM 5805</strain>
    </source>
</reference>
<sequence>MNDKEIEELGKVLDEAEKQGLTDKEIMSGLVAGAILAGFEVVNK</sequence>
<dbReference type="RefSeq" id="WP_021212087.1">
    <property type="nucleotide sequence ID" value="NZ_BAABQR010000011.1"/>
</dbReference>